<feature type="transmembrane region" description="Helical" evidence="1">
    <location>
        <begin position="51"/>
        <end position="70"/>
    </location>
</feature>
<feature type="transmembrane region" description="Helical" evidence="1">
    <location>
        <begin position="77"/>
        <end position="94"/>
    </location>
</feature>
<sequence>MNLTQTSAAPISSSALSYLLGYAGLLPFFALAFLHLSSSTLSIAGLGKADALSLFGVYSLAIASFLCGSLWQQHHSALVLVSSNSILLIAVAMLAWRPLYWLPVLALLYLAILLVERYGLPQQSKAYSRLRLQLSSIVITLHLVLFLF</sequence>
<dbReference type="Proteomes" id="UP000193450">
    <property type="component" value="Chromosome"/>
</dbReference>
<dbReference type="EMBL" id="CP019343">
    <property type="protein sequence ID" value="ARN72669.1"/>
    <property type="molecule type" value="Genomic_DNA"/>
</dbReference>
<evidence type="ECO:0008006" key="4">
    <source>
        <dbReference type="Google" id="ProtNLM"/>
    </source>
</evidence>
<keyword evidence="1" id="KW-0812">Transmembrane</keyword>
<dbReference type="Pfam" id="PF11911">
    <property type="entry name" value="DUF3429"/>
    <property type="match status" value="1"/>
</dbReference>
<organism evidence="2 3">
    <name type="scientific">Oceanicoccus sagamiensis</name>
    <dbReference type="NCBI Taxonomy" id="716816"/>
    <lineage>
        <taxon>Bacteria</taxon>
        <taxon>Pseudomonadati</taxon>
        <taxon>Pseudomonadota</taxon>
        <taxon>Gammaproteobacteria</taxon>
        <taxon>Cellvibrionales</taxon>
        <taxon>Spongiibacteraceae</taxon>
        <taxon>Oceanicoccus</taxon>
    </lineage>
</organism>
<dbReference type="KEGG" id="osg:BST96_00185"/>
<evidence type="ECO:0000256" key="1">
    <source>
        <dbReference type="SAM" id="Phobius"/>
    </source>
</evidence>
<gene>
    <name evidence="2" type="ORF">BST96_00185</name>
</gene>
<dbReference type="STRING" id="716816.BST96_00185"/>
<reference evidence="2 3" key="1">
    <citation type="submission" date="2016-11" db="EMBL/GenBank/DDBJ databases">
        <title>Trade-off between light-utilization and light-protection in marine flavobacteria.</title>
        <authorList>
            <person name="Kumagai Y."/>
        </authorList>
    </citation>
    <scope>NUCLEOTIDE SEQUENCE [LARGE SCALE GENOMIC DNA]</scope>
    <source>
        <strain evidence="2 3">NBRC 107125</strain>
    </source>
</reference>
<dbReference type="RefSeq" id="WP_085756755.1">
    <property type="nucleotide sequence ID" value="NZ_CP019343.1"/>
</dbReference>
<proteinExistence type="predicted"/>
<evidence type="ECO:0000313" key="3">
    <source>
        <dbReference type="Proteomes" id="UP000193450"/>
    </source>
</evidence>
<feature type="transmembrane region" description="Helical" evidence="1">
    <location>
        <begin position="100"/>
        <end position="118"/>
    </location>
</feature>
<evidence type="ECO:0000313" key="2">
    <source>
        <dbReference type="EMBL" id="ARN72669.1"/>
    </source>
</evidence>
<dbReference type="InterPro" id="IPR021836">
    <property type="entry name" value="DUF3429"/>
</dbReference>
<dbReference type="AlphaFoldDB" id="A0A1X9NAV3"/>
<protein>
    <recommendedName>
        <fullName evidence="4">DUF3429 domain-containing protein</fullName>
    </recommendedName>
</protein>
<name>A0A1X9NAV3_9GAMM</name>
<keyword evidence="3" id="KW-1185">Reference proteome</keyword>
<keyword evidence="1" id="KW-1133">Transmembrane helix</keyword>
<accession>A0A1X9NAV3</accession>
<feature type="transmembrane region" description="Helical" evidence="1">
    <location>
        <begin position="15"/>
        <end position="36"/>
    </location>
</feature>
<keyword evidence="1" id="KW-0472">Membrane</keyword>